<dbReference type="InterPro" id="IPR011701">
    <property type="entry name" value="MFS"/>
</dbReference>
<dbReference type="Pfam" id="PF07690">
    <property type="entry name" value="MFS_1"/>
    <property type="match status" value="1"/>
</dbReference>
<comment type="subcellular location">
    <subcellularLocation>
        <location evidence="1">Membrane</location>
        <topology evidence="1">Multi-pass membrane protein</topology>
    </subcellularLocation>
</comment>
<dbReference type="SUPFAM" id="SSF103473">
    <property type="entry name" value="MFS general substrate transporter"/>
    <property type="match status" value="1"/>
</dbReference>
<evidence type="ECO:0000256" key="2">
    <source>
        <dbReference type="ARBA" id="ARBA00022448"/>
    </source>
</evidence>
<dbReference type="InterPro" id="IPR036259">
    <property type="entry name" value="MFS_trans_sf"/>
</dbReference>
<feature type="transmembrane region" description="Helical" evidence="7">
    <location>
        <begin position="201"/>
        <end position="221"/>
    </location>
</feature>
<evidence type="ECO:0000259" key="8">
    <source>
        <dbReference type="PROSITE" id="PS50850"/>
    </source>
</evidence>
<comment type="similarity">
    <text evidence="6">Belongs to the major facilitator superfamily. Allantoate permease family.</text>
</comment>
<organism evidence="9 10">
    <name type="scientific">Cylindrobasidium torrendii FP15055 ss-10</name>
    <dbReference type="NCBI Taxonomy" id="1314674"/>
    <lineage>
        <taxon>Eukaryota</taxon>
        <taxon>Fungi</taxon>
        <taxon>Dikarya</taxon>
        <taxon>Basidiomycota</taxon>
        <taxon>Agaricomycotina</taxon>
        <taxon>Agaricomycetes</taxon>
        <taxon>Agaricomycetidae</taxon>
        <taxon>Agaricales</taxon>
        <taxon>Marasmiineae</taxon>
        <taxon>Physalacriaceae</taxon>
        <taxon>Cylindrobasidium</taxon>
    </lineage>
</organism>
<dbReference type="GO" id="GO:0022857">
    <property type="term" value="F:transmembrane transporter activity"/>
    <property type="evidence" value="ECO:0007669"/>
    <property type="project" value="InterPro"/>
</dbReference>
<evidence type="ECO:0000256" key="7">
    <source>
        <dbReference type="SAM" id="Phobius"/>
    </source>
</evidence>
<name>A0A0D7AWN8_9AGAR</name>
<dbReference type="Gene3D" id="1.20.1250.20">
    <property type="entry name" value="MFS general substrate transporter like domains"/>
    <property type="match status" value="2"/>
</dbReference>
<evidence type="ECO:0000313" key="9">
    <source>
        <dbReference type="EMBL" id="KIY62657.1"/>
    </source>
</evidence>
<keyword evidence="2" id="KW-0813">Transport</keyword>
<feature type="transmembrane region" description="Helical" evidence="7">
    <location>
        <begin position="322"/>
        <end position="341"/>
    </location>
</feature>
<reference evidence="9 10" key="1">
    <citation type="journal article" date="2015" name="Fungal Genet. Biol.">
        <title>Evolution of novel wood decay mechanisms in Agaricales revealed by the genome sequences of Fistulina hepatica and Cylindrobasidium torrendii.</title>
        <authorList>
            <person name="Floudas D."/>
            <person name="Held B.W."/>
            <person name="Riley R."/>
            <person name="Nagy L.G."/>
            <person name="Koehler G."/>
            <person name="Ransdell A.S."/>
            <person name="Younus H."/>
            <person name="Chow J."/>
            <person name="Chiniquy J."/>
            <person name="Lipzen A."/>
            <person name="Tritt A."/>
            <person name="Sun H."/>
            <person name="Haridas S."/>
            <person name="LaButti K."/>
            <person name="Ohm R.A."/>
            <person name="Kues U."/>
            <person name="Blanchette R.A."/>
            <person name="Grigoriev I.V."/>
            <person name="Minto R.E."/>
            <person name="Hibbett D.S."/>
        </authorList>
    </citation>
    <scope>NUCLEOTIDE SEQUENCE [LARGE SCALE GENOMIC DNA]</scope>
    <source>
        <strain evidence="9 10">FP15055 ss-10</strain>
    </source>
</reference>
<dbReference type="EMBL" id="KN880760">
    <property type="protein sequence ID" value="KIY62657.1"/>
    <property type="molecule type" value="Genomic_DNA"/>
</dbReference>
<dbReference type="PANTHER" id="PTHR43791">
    <property type="entry name" value="PERMEASE-RELATED"/>
    <property type="match status" value="1"/>
</dbReference>
<dbReference type="PANTHER" id="PTHR43791:SF39">
    <property type="entry name" value="TRANSPORTER LIZ1_SEO1, PUTATIVE (AFU_ORTHOLOGUE AFUA_3G00980)-RELATED"/>
    <property type="match status" value="1"/>
</dbReference>
<evidence type="ECO:0000313" key="10">
    <source>
        <dbReference type="Proteomes" id="UP000054007"/>
    </source>
</evidence>
<dbReference type="OrthoDB" id="3639251at2759"/>
<dbReference type="FunFam" id="1.20.1250.20:FF:000065">
    <property type="entry name" value="Putative MFS pantothenate transporter"/>
    <property type="match status" value="1"/>
</dbReference>
<evidence type="ECO:0000256" key="5">
    <source>
        <dbReference type="ARBA" id="ARBA00023136"/>
    </source>
</evidence>
<protein>
    <submittedName>
        <fullName evidence="9">MFS general substrate transporter</fullName>
    </submittedName>
</protein>
<dbReference type="PROSITE" id="PS50850">
    <property type="entry name" value="MFS"/>
    <property type="match status" value="1"/>
</dbReference>
<proteinExistence type="inferred from homology"/>
<keyword evidence="3 7" id="KW-0812">Transmembrane</keyword>
<keyword evidence="10" id="KW-1185">Reference proteome</keyword>
<dbReference type="AlphaFoldDB" id="A0A0D7AWN8"/>
<dbReference type="GO" id="GO:0016020">
    <property type="term" value="C:membrane"/>
    <property type="evidence" value="ECO:0007669"/>
    <property type="project" value="UniProtKB-SubCell"/>
</dbReference>
<accession>A0A0D7AWN8</accession>
<evidence type="ECO:0000256" key="1">
    <source>
        <dbReference type="ARBA" id="ARBA00004141"/>
    </source>
</evidence>
<evidence type="ECO:0000256" key="6">
    <source>
        <dbReference type="ARBA" id="ARBA00037968"/>
    </source>
</evidence>
<dbReference type="Proteomes" id="UP000054007">
    <property type="component" value="Unassembled WGS sequence"/>
</dbReference>
<feature type="transmembrane region" description="Helical" evidence="7">
    <location>
        <begin position="384"/>
        <end position="407"/>
    </location>
</feature>
<keyword evidence="4 7" id="KW-1133">Transmembrane helix</keyword>
<sequence>MSDSDSASLKKRPLRSYFWDTWDKSPEERKFLGKLDACLLTYAALSYFSKYLDQQNVTNAYVSGMKEDLGLHGNQLNYITTAWTCGYVIGQIPSNLLITRIRPSIWIPAMEVIWSTLTMVLASTKSFEQLVAIRFFVGLAESSFYPAMQYVIGSWYRPEELGKRACIFHTASSIGPMFSGFLQTGAYNGLNGVHGLAGWKWLFIIDGIITLPIALLGFYIMPDLPHNTRPSKLYTQEQLDLAQRRMVEIGRKPPAKFTKAKFNNGNGPSTSMIFWLKSFLNPDGTQKYTVGQINTYPLGINAIAVVLTLIYAWTSDALGSRCVVIVFAGLGNMSVAIALAATPVYEHITRRWALYYLTSFMGGISGIIMAWANELNGHDSEKRAFVVASCNMFAYVFQAWLPIVIFPQVEQPRVLKGNIVTAGISAGMIFFAITTLVLQKRDARRKKRNQQSADTLSDGVAGIELDEDDTSVKKLDA</sequence>
<feature type="transmembrane region" description="Helical" evidence="7">
    <location>
        <begin position="353"/>
        <end position="372"/>
    </location>
</feature>
<dbReference type="InterPro" id="IPR020846">
    <property type="entry name" value="MFS_dom"/>
</dbReference>
<evidence type="ECO:0000256" key="3">
    <source>
        <dbReference type="ARBA" id="ARBA00022692"/>
    </source>
</evidence>
<evidence type="ECO:0000256" key="4">
    <source>
        <dbReference type="ARBA" id="ARBA00022989"/>
    </source>
</evidence>
<gene>
    <name evidence="9" type="ORF">CYLTODRAFT_438834</name>
</gene>
<feature type="transmembrane region" description="Helical" evidence="7">
    <location>
        <begin position="295"/>
        <end position="313"/>
    </location>
</feature>
<keyword evidence="5 7" id="KW-0472">Membrane</keyword>
<feature type="domain" description="Major facilitator superfamily (MFS) profile" evidence="8">
    <location>
        <begin position="39"/>
        <end position="444"/>
    </location>
</feature>
<feature type="transmembrane region" description="Helical" evidence="7">
    <location>
        <begin position="419"/>
        <end position="438"/>
    </location>
</feature>